<dbReference type="AlphaFoldDB" id="A0A2U1MYG0"/>
<proteinExistence type="predicted"/>
<keyword evidence="2" id="KW-0269">Exonuclease</keyword>
<dbReference type="Gene3D" id="1.10.560.10">
    <property type="entry name" value="GroEL-like equatorial domain"/>
    <property type="match status" value="1"/>
</dbReference>
<reference evidence="2 3" key="1">
    <citation type="journal article" date="2018" name="Mol. Plant">
        <title>The genome of Artemisia annua provides insight into the evolution of Asteraceae family and artemisinin biosynthesis.</title>
        <authorList>
            <person name="Shen Q."/>
            <person name="Zhang L."/>
            <person name="Liao Z."/>
            <person name="Wang S."/>
            <person name="Yan T."/>
            <person name="Shi P."/>
            <person name="Liu M."/>
            <person name="Fu X."/>
            <person name="Pan Q."/>
            <person name="Wang Y."/>
            <person name="Lv Z."/>
            <person name="Lu X."/>
            <person name="Zhang F."/>
            <person name="Jiang W."/>
            <person name="Ma Y."/>
            <person name="Chen M."/>
            <person name="Hao X."/>
            <person name="Li L."/>
            <person name="Tang Y."/>
            <person name="Lv G."/>
            <person name="Zhou Y."/>
            <person name="Sun X."/>
            <person name="Brodelius P.E."/>
            <person name="Rose J.K.C."/>
            <person name="Tang K."/>
        </authorList>
    </citation>
    <scope>NUCLEOTIDE SEQUENCE [LARGE SCALE GENOMIC DNA]</scope>
    <source>
        <strain evidence="3">cv. Huhao1</strain>
        <tissue evidence="2">Leaf</tissue>
    </source>
</reference>
<evidence type="ECO:0000256" key="1">
    <source>
        <dbReference type="SAM" id="MobiDB-lite"/>
    </source>
</evidence>
<evidence type="ECO:0000313" key="3">
    <source>
        <dbReference type="Proteomes" id="UP000245207"/>
    </source>
</evidence>
<protein>
    <submittedName>
        <fullName evidence="2">Endonuclease/exonuclease/phosphatase</fullName>
    </submittedName>
</protein>
<evidence type="ECO:0000313" key="2">
    <source>
        <dbReference type="EMBL" id="PWA66290.1"/>
    </source>
</evidence>
<dbReference type="Gene3D" id="3.30.260.10">
    <property type="entry name" value="TCP-1-like chaperonin intermediate domain"/>
    <property type="match status" value="1"/>
</dbReference>
<keyword evidence="2" id="KW-0255">Endonuclease</keyword>
<name>A0A2U1MYG0_ARTAN</name>
<accession>A0A2U1MYG0</accession>
<comment type="caution">
    <text evidence="2">The sequence shown here is derived from an EMBL/GenBank/DDBJ whole genome shotgun (WGS) entry which is preliminary data.</text>
</comment>
<gene>
    <name evidence="2" type="ORF">CTI12_AA334350</name>
</gene>
<dbReference type="GO" id="GO:0004519">
    <property type="term" value="F:endonuclease activity"/>
    <property type="evidence" value="ECO:0007669"/>
    <property type="project" value="UniProtKB-KW"/>
</dbReference>
<dbReference type="GO" id="GO:0004527">
    <property type="term" value="F:exonuclease activity"/>
    <property type="evidence" value="ECO:0007669"/>
    <property type="project" value="UniProtKB-KW"/>
</dbReference>
<keyword evidence="2" id="KW-0540">Nuclease</keyword>
<dbReference type="Proteomes" id="UP000245207">
    <property type="component" value="Unassembled WGS sequence"/>
</dbReference>
<dbReference type="InterPro" id="IPR027413">
    <property type="entry name" value="GROEL-like_equatorial_sf"/>
</dbReference>
<feature type="region of interest" description="Disordered" evidence="1">
    <location>
        <begin position="1"/>
        <end position="28"/>
    </location>
</feature>
<dbReference type="InterPro" id="IPR027410">
    <property type="entry name" value="TCP-1-like_intermed_sf"/>
</dbReference>
<keyword evidence="2" id="KW-0378">Hydrolase</keyword>
<dbReference type="EMBL" id="PKPP01004058">
    <property type="protein sequence ID" value="PWA66290.1"/>
    <property type="molecule type" value="Genomic_DNA"/>
</dbReference>
<sequence>MFGRRPSDCPSSHRPSDFSSTGHRPSGLLKYRPNHYSASYRPSDYSANYRSSDYSGGYRPSDYSACHKSRSFSPMLNCGTNCMEDGCRTNGNSSYCLVASKQMVGIFLTVWGSVSLNYMARGSKLPNSSLLPVSKGASGDAKLESIVGKDLMEEKKHVLDWRKRVSIINGMITGHSKNSRRPNCISISRDSLTDGSEKYTMTSMSDPEPVVSLTVSPVSKDSTIIAHDFIKCGLLSVTSDSNPVLIKQGIDKMVLGLIEELKKRATPVKGAVMIPQYQVESQRGAAAFYMEAKKGMAGAGKANTTPLKEKAADGKTFIYATKQQVEDQVLEGEKPRDIKTI</sequence>
<organism evidence="2 3">
    <name type="scientific">Artemisia annua</name>
    <name type="common">Sweet wormwood</name>
    <dbReference type="NCBI Taxonomy" id="35608"/>
    <lineage>
        <taxon>Eukaryota</taxon>
        <taxon>Viridiplantae</taxon>
        <taxon>Streptophyta</taxon>
        <taxon>Embryophyta</taxon>
        <taxon>Tracheophyta</taxon>
        <taxon>Spermatophyta</taxon>
        <taxon>Magnoliopsida</taxon>
        <taxon>eudicotyledons</taxon>
        <taxon>Gunneridae</taxon>
        <taxon>Pentapetalae</taxon>
        <taxon>asterids</taxon>
        <taxon>campanulids</taxon>
        <taxon>Asterales</taxon>
        <taxon>Asteraceae</taxon>
        <taxon>Asteroideae</taxon>
        <taxon>Anthemideae</taxon>
        <taxon>Artemisiinae</taxon>
        <taxon>Artemisia</taxon>
    </lineage>
</organism>
<dbReference type="STRING" id="35608.A0A2U1MYG0"/>
<keyword evidence="3" id="KW-1185">Reference proteome</keyword>